<dbReference type="Proteomes" id="UP000011086">
    <property type="component" value="Unassembled WGS sequence"/>
</dbReference>
<gene>
    <name evidence="2" type="ORF">OOU_Y34scaffold00539g2</name>
</gene>
<accession>A0AA97NY77</accession>
<dbReference type="EMBL" id="JH793017">
    <property type="protein sequence ID" value="ELQ38478.1"/>
    <property type="molecule type" value="Genomic_DNA"/>
</dbReference>
<proteinExistence type="predicted"/>
<protein>
    <submittedName>
        <fullName evidence="2">Uncharacterized protein</fullName>
    </submittedName>
</protein>
<feature type="region of interest" description="Disordered" evidence="1">
    <location>
        <begin position="263"/>
        <end position="286"/>
    </location>
</feature>
<sequence>MMNSVKYPATGVVPASRRQVREFKEHEVHQMGMKTQPPKSPRVDITCYASLALVPGARELDHDERAVKREQMCHYEDPDLLTCQSCRTPYSDPSKWELITYCAAFLAGPYVLLRCSEEPTFPGQSFGVTPQGDLCRRCTIIFKARGADRDHNSSSSSTNSEPTSDPNPTATADGSKTPLSRNQERLERLTRMRTARMSRWTAHGMPDAHAGRPVNAEGNQGEESECVPHSCPFGSKCRYGCASMQERLARQQMENMLRRRRPDDMVNGVTSGGGGGDGDGNDADEVPPVPRCPFTHYCPMQCMGMYLRKFE</sequence>
<reference evidence="2" key="1">
    <citation type="journal article" date="2012" name="PLoS Genet.">
        <title>Comparative analysis of the genomes of two field isolates of the rice blast fungus Magnaporthe oryzae.</title>
        <authorList>
            <person name="Xue M."/>
            <person name="Yang J."/>
            <person name="Li Z."/>
            <person name="Hu S."/>
            <person name="Yao N."/>
            <person name="Dean R.A."/>
            <person name="Zhao W."/>
            <person name="Shen M."/>
            <person name="Zhang H."/>
            <person name="Li C."/>
            <person name="Liu L."/>
            <person name="Cao L."/>
            <person name="Xu X."/>
            <person name="Xing Y."/>
            <person name="Hsiang T."/>
            <person name="Zhang Z."/>
            <person name="Xu J.R."/>
            <person name="Peng Y.L."/>
        </authorList>
    </citation>
    <scope>NUCLEOTIDE SEQUENCE</scope>
    <source>
        <strain evidence="2">Y34</strain>
    </source>
</reference>
<feature type="compositionally biased region" description="Low complexity" evidence="1">
    <location>
        <begin position="153"/>
        <end position="169"/>
    </location>
</feature>
<dbReference type="AlphaFoldDB" id="A0AA97NY77"/>
<evidence type="ECO:0000313" key="2">
    <source>
        <dbReference type="EMBL" id="ELQ38478.1"/>
    </source>
</evidence>
<organism evidence="2">
    <name type="scientific">Pyricularia oryzae (strain Y34)</name>
    <name type="common">Rice blast fungus</name>
    <name type="synonym">Magnaporthe oryzae</name>
    <dbReference type="NCBI Taxonomy" id="1143189"/>
    <lineage>
        <taxon>Eukaryota</taxon>
        <taxon>Fungi</taxon>
        <taxon>Dikarya</taxon>
        <taxon>Ascomycota</taxon>
        <taxon>Pezizomycotina</taxon>
        <taxon>Sordariomycetes</taxon>
        <taxon>Sordariomycetidae</taxon>
        <taxon>Magnaporthales</taxon>
        <taxon>Pyriculariaceae</taxon>
        <taxon>Pyricularia</taxon>
    </lineage>
</organism>
<feature type="compositionally biased region" description="Polar residues" evidence="1">
    <location>
        <begin position="170"/>
        <end position="181"/>
    </location>
</feature>
<feature type="region of interest" description="Disordered" evidence="1">
    <location>
        <begin position="201"/>
        <end position="223"/>
    </location>
</feature>
<name>A0AA97NY77_PYRO3</name>
<feature type="region of interest" description="Disordered" evidence="1">
    <location>
        <begin position="148"/>
        <end position="185"/>
    </location>
</feature>
<evidence type="ECO:0000256" key="1">
    <source>
        <dbReference type="SAM" id="MobiDB-lite"/>
    </source>
</evidence>